<dbReference type="InterPro" id="IPR051487">
    <property type="entry name" value="Ser/Thr_Proteases_Immune/Dev"/>
</dbReference>
<feature type="signal peptide" evidence="3">
    <location>
        <begin position="1"/>
        <end position="18"/>
    </location>
</feature>
<organism evidence="5 6">
    <name type="scientific">Meloidogyne hapla</name>
    <name type="common">Root-knot nematode worm</name>
    <dbReference type="NCBI Taxonomy" id="6305"/>
    <lineage>
        <taxon>Eukaryota</taxon>
        <taxon>Metazoa</taxon>
        <taxon>Ecdysozoa</taxon>
        <taxon>Nematoda</taxon>
        <taxon>Chromadorea</taxon>
        <taxon>Rhabditida</taxon>
        <taxon>Tylenchina</taxon>
        <taxon>Tylenchomorpha</taxon>
        <taxon>Tylenchoidea</taxon>
        <taxon>Meloidogynidae</taxon>
        <taxon>Meloidogyninae</taxon>
        <taxon>Meloidogyne</taxon>
    </lineage>
</organism>
<dbReference type="InterPro" id="IPR009003">
    <property type="entry name" value="Peptidase_S1_PA"/>
</dbReference>
<name>A0A1I8BA38_MELHA</name>
<feature type="domain" description="Peptidase S1" evidence="4">
    <location>
        <begin position="64"/>
        <end position="106"/>
    </location>
</feature>
<sequence>MILFCLFLILFNFPLFLQEFKFAPSKWLAGFNAYDPVRCGLSIPFPSNKRSKRMTILDSELKVLGGEGVREGEFPWAVYLINPLLRCTGVLISKRHVLTAAHCFRKSGVNFSCRKNKNGRKICCK</sequence>
<reference evidence="6" key="1">
    <citation type="submission" date="2016-11" db="UniProtKB">
        <authorList>
            <consortium name="WormBaseParasite"/>
        </authorList>
    </citation>
    <scope>IDENTIFICATION</scope>
</reference>
<dbReference type="GO" id="GO:0006508">
    <property type="term" value="P:proteolysis"/>
    <property type="evidence" value="ECO:0007669"/>
    <property type="project" value="InterPro"/>
</dbReference>
<dbReference type="InterPro" id="IPR001254">
    <property type="entry name" value="Trypsin_dom"/>
</dbReference>
<dbReference type="PANTHER" id="PTHR24256">
    <property type="entry name" value="TRYPTASE-RELATED"/>
    <property type="match status" value="1"/>
</dbReference>
<dbReference type="InterPro" id="IPR043504">
    <property type="entry name" value="Peptidase_S1_PA_chymotrypsin"/>
</dbReference>
<feature type="chain" id="PRO_5009315595" evidence="3">
    <location>
        <begin position="19"/>
        <end position="125"/>
    </location>
</feature>
<dbReference type="Gene3D" id="2.40.10.10">
    <property type="entry name" value="Trypsin-like serine proteases"/>
    <property type="match status" value="1"/>
</dbReference>
<proteinExistence type="inferred from homology"/>
<dbReference type="GO" id="GO:0004252">
    <property type="term" value="F:serine-type endopeptidase activity"/>
    <property type="evidence" value="ECO:0007669"/>
    <property type="project" value="InterPro"/>
</dbReference>
<accession>A0A1I8BA38</accession>
<dbReference type="InterPro" id="IPR018114">
    <property type="entry name" value="TRYPSIN_HIS"/>
</dbReference>
<dbReference type="Proteomes" id="UP000095281">
    <property type="component" value="Unplaced"/>
</dbReference>
<dbReference type="PROSITE" id="PS00134">
    <property type="entry name" value="TRYPSIN_HIS"/>
    <property type="match status" value="1"/>
</dbReference>
<keyword evidence="1" id="KW-1015">Disulfide bond</keyword>
<dbReference type="SUPFAM" id="SSF50494">
    <property type="entry name" value="Trypsin-like serine proteases"/>
    <property type="match status" value="1"/>
</dbReference>
<evidence type="ECO:0000256" key="2">
    <source>
        <dbReference type="ARBA" id="ARBA00024195"/>
    </source>
</evidence>
<keyword evidence="3" id="KW-0732">Signal</keyword>
<evidence type="ECO:0000313" key="6">
    <source>
        <dbReference type="WBParaSite" id="MhA1_Contig1679.frz3.gene4"/>
    </source>
</evidence>
<dbReference type="Pfam" id="PF00089">
    <property type="entry name" value="Trypsin"/>
    <property type="match status" value="1"/>
</dbReference>
<evidence type="ECO:0000256" key="1">
    <source>
        <dbReference type="ARBA" id="ARBA00023157"/>
    </source>
</evidence>
<evidence type="ECO:0000313" key="5">
    <source>
        <dbReference type="Proteomes" id="UP000095281"/>
    </source>
</evidence>
<protein>
    <submittedName>
        <fullName evidence="6">Peptidase S1 domain-containing protein</fullName>
    </submittedName>
</protein>
<evidence type="ECO:0000259" key="4">
    <source>
        <dbReference type="Pfam" id="PF00089"/>
    </source>
</evidence>
<dbReference type="WBParaSite" id="MhA1_Contig1679.frz3.gene4">
    <property type="protein sequence ID" value="MhA1_Contig1679.frz3.gene4"/>
    <property type="gene ID" value="MhA1_Contig1679.frz3.gene4"/>
</dbReference>
<comment type="similarity">
    <text evidence="2">Belongs to the peptidase S1 family. CLIP subfamily.</text>
</comment>
<evidence type="ECO:0000256" key="3">
    <source>
        <dbReference type="SAM" id="SignalP"/>
    </source>
</evidence>
<dbReference type="AlphaFoldDB" id="A0A1I8BA38"/>
<keyword evidence="5" id="KW-1185">Reference proteome</keyword>